<dbReference type="Proteomes" id="UP000823775">
    <property type="component" value="Unassembled WGS sequence"/>
</dbReference>
<evidence type="ECO:0000313" key="1">
    <source>
        <dbReference type="EMBL" id="MCD7456125.1"/>
    </source>
</evidence>
<protein>
    <submittedName>
        <fullName evidence="1">Uncharacterized protein</fullName>
    </submittedName>
</protein>
<proteinExistence type="predicted"/>
<evidence type="ECO:0000313" key="2">
    <source>
        <dbReference type="Proteomes" id="UP000823775"/>
    </source>
</evidence>
<name>A0ABS8SB78_DATST</name>
<organism evidence="1 2">
    <name type="scientific">Datura stramonium</name>
    <name type="common">Jimsonweed</name>
    <name type="synonym">Common thornapple</name>
    <dbReference type="NCBI Taxonomy" id="4076"/>
    <lineage>
        <taxon>Eukaryota</taxon>
        <taxon>Viridiplantae</taxon>
        <taxon>Streptophyta</taxon>
        <taxon>Embryophyta</taxon>
        <taxon>Tracheophyta</taxon>
        <taxon>Spermatophyta</taxon>
        <taxon>Magnoliopsida</taxon>
        <taxon>eudicotyledons</taxon>
        <taxon>Gunneridae</taxon>
        <taxon>Pentapetalae</taxon>
        <taxon>asterids</taxon>
        <taxon>lamiids</taxon>
        <taxon>Solanales</taxon>
        <taxon>Solanaceae</taxon>
        <taxon>Solanoideae</taxon>
        <taxon>Datureae</taxon>
        <taxon>Datura</taxon>
    </lineage>
</organism>
<reference evidence="1 2" key="1">
    <citation type="journal article" date="2021" name="BMC Genomics">
        <title>Datura genome reveals duplications of psychoactive alkaloid biosynthetic genes and high mutation rate following tissue culture.</title>
        <authorList>
            <person name="Rajewski A."/>
            <person name="Carter-House D."/>
            <person name="Stajich J."/>
            <person name="Litt A."/>
        </authorList>
    </citation>
    <scope>NUCLEOTIDE SEQUENCE [LARGE SCALE GENOMIC DNA]</scope>
    <source>
        <strain evidence="1">AR-01</strain>
    </source>
</reference>
<gene>
    <name evidence="1" type="ORF">HAX54_030700</name>
</gene>
<keyword evidence="2" id="KW-1185">Reference proteome</keyword>
<accession>A0ABS8SB78</accession>
<dbReference type="EMBL" id="JACEIK010000386">
    <property type="protein sequence ID" value="MCD7456125.1"/>
    <property type="molecule type" value="Genomic_DNA"/>
</dbReference>
<comment type="caution">
    <text evidence="1">The sequence shown here is derived from an EMBL/GenBank/DDBJ whole genome shotgun (WGS) entry which is preliminary data.</text>
</comment>
<sequence length="125" mass="14221">MGVIRFNNIRALHKFNSLKHFVDYYSLPHLWMPLGIRNNRLQLIIIVLQVIVLGPQLAAKFQNLVDGFFSAYNPKSTDYRASPPFPEFSSGSLADLKVEHGDCKTVECPLILVYFPLLLPGQTQF</sequence>